<feature type="domain" description="NAD-glutamate dehydrogenase ACT2" evidence="4">
    <location>
        <begin position="440"/>
        <end position="530"/>
    </location>
</feature>
<proteinExistence type="predicted"/>
<keyword evidence="7" id="KW-1185">Reference proteome</keyword>
<name>A0ABW8AK01_9ACTN</name>
<dbReference type="InterPro" id="IPR049058">
    <property type="entry name" value="NAD_Glu_DH_HM2"/>
</dbReference>
<dbReference type="InterPro" id="IPR007780">
    <property type="entry name" value="NAD_Glu_DH_bac"/>
</dbReference>
<comment type="caution">
    <text evidence="6">The sequence shown here is derived from an EMBL/GenBank/DDBJ whole genome shotgun (WGS) entry which is preliminary data.</text>
</comment>
<evidence type="ECO:0000259" key="4">
    <source>
        <dbReference type="Pfam" id="PF21076"/>
    </source>
</evidence>
<feature type="domain" description="NAD-glutamate dehydrogenase N-terminal ACT1" evidence="3">
    <location>
        <begin position="56"/>
        <end position="205"/>
    </location>
</feature>
<dbReference type="InterPro" id="IPR024727">
    <property type="entry name" value="NAD_Glu_DH_N_ACT1"/>
</dbReference>
<dbReference type="SUPFAM" id="SSF51735">
    <property type="entry name" value="NAD(P)-binding Rossmann-fold domains"/>
    <property type="match status" value="1"/>
</dbReference>
<dbReference type="InterPro" id="IPR048381">
    <property type="entry name" value="GDH_C"/>
</dbReference>
<evidence type="ECO:0000313" key="6">
    <source>
        <dbReference type="EMBL" id="MFI7586684.1"/>
    </source>
</evidence>
<reference evidence="6 7" key="1">
    <citation type="submission" date="2024-10" db="EMBL/GenBank/DDBJ databases">
        <title>The Natural Products Discovery Center: Release of the First 8490 Sequenced Strains for Exploring Actinobacteria Biosynthetic Diversity.</title>
        <authorList>
            <person name="Kalkreuter E."/>
            <person name="Kautsar S.A."/>
            <person name="Yang D."/>
            <person name="Bader C.D."/>
            <person name="Teijaro C.N."/>
            <person name="Fluegel L."/>
            <person name="Davis C.M."/>
            <person name="Simpson J.R."/>
            <person name="Lauterbach L."/>
            <person name="Steele A.D."/>
            <person name="Gui C."/>
            <person name="Meng S."/>
            <person name="Li G."/>
            <person name="Viehrig K."/>
            <person name="Ye F."/>
            <person name="Su P."/>
            <person name="Kiefer A.F."/>
            <person name="Nichols A."/>
            <person name="Cepeda A.J."/>
            <person name="Yan W."/>
            <person name="Fan B."/>
            <person name="Jiang Y."/>
            <person name="Adhikari A."/>
            <person name="Zheng C.-J."/>
            <person name="Schuster L."/>
            <person name="Cowan T.M."/>
            <person name="Smanski M.J."/>
            <person name="Chevrette M.G."/>
            <person name="De Carvalho L.P.S."/>
            <person name="Shen B."/>
        </authorList>
    </citation>
    <scope>NUCLEOTIDE SEQUENCE [LARGE SCALE GENOMIC DNA]</scope>
    <source>
        <strain evidence="6 7">NPDC049639</strain>
    </source>
</reference>
<evidence type="ECO:0000259" key="2">
    <source>
        <dbReference type="Pfam" id="PF21074"/>
    </source>
</evidence>
<evidence type="ECO:0000259" key="5">
    <source>
        <dbReference type="Pfam" id="PF21077"/>
    </source>
</evidence>
<feature type="domain" description="NAD-specific glutamate dehydrogenase C-terminal" evidence="2">
    <location>
        <begin position="1342"/>
        <end position="1679"/>
    </location>
</feature>
<dbReference type="InterPro" id="IPR049064">
    <property type="entry name" value="NAD_Glu_DH_ACT3"/>
</dbReference>
<sequence length="1686" mass="185504">MRDGRWNAVVSGGALIVPTAEGQREAVLRQAAQAVEARAGEVAEAGRPPGLLKALTERYFRFVAADDLIEHHVDDLAGLLLSHYRTAKLREQGTTVVRVFTPSRDEDGWSTGHTVVEIVAEDMPFLVDSVLGELNRLDVGIHLLVHPQIGVRRSVDGRLTEVLDTPEHVLVRDAVPRDGVVESWIHLEIDRQGGPERLREIRGRLQGVLDDVAGAVQDWPRMVRVGEELVEELTEIAHGEVVVPGLDLSEVREAIELLTWLADGHFTFLGYREYRLQGEPGEEELIGVTGTGLGILRYDQPRRSASFGRLTPEARAAARDPHVLVLTKANSRATVHRTAYLDYIGVKQFDPAGNVVGERRFLGLFSSSAYSESVLRVPVVRQKAEAVLSWAAFPSDSYSGKELLSVLETYPRDELFEIDSDDLYQIAVAVMQLQERRRTRLFLRTDVYGRYVSCLVYLAREVFTTRVLETVKRILTEAIGGTSDDVTVLVSDSVLARLHLVVRMPVGQPLPELDPTVIEAQVAQVTRSWEEDFGEAALDTLGEEQAAHLVREWAGAFGESYREDFSGWTGVGDICRLQELESSGEPDRARAVGVKLYEPEPKAGVDDDSPAAVRQRLTLYRLEPLSLSSVLPFLANLGVEVVDERPYRLESASGRVAYLYDFGLRPESGRRPRDYGEQTRVRFVRAFEAAWHGEAESDGFDRLVLAAGLGWQQIAVLRAYGRYLRQAGTAFGQDYIAECLVANSAVASLLVRLFEARFHPKSYGDNPMGMDARLAACGALLSKIEAELDGVASLDHDRILRAFMSLVQATQRTNYFVNAGRIPDAARPCLAFKLDPALVPDLPAPRPAHEIFVYSPAVEGVHLRFGPVARGGLRWSDRREDFRTEVLGLVKAQMVKNAVIVPTGAKGGFFAKRLPDPSVDREAWLAEGVACYRTFISGLLDLTDNLDLTAQPDGEQVDGPDSGVVVPPEDVVRYDADDTYLVVAADKGTAAFSDIANEVANSYGFWLGDAFASGGSVGYDHKAMGITARGAWESVKRHFRELGHDVQAQPTTVVGIGDMSGDVFGNGMLLSESLQLVAAFDHRHIFLDPDPDPATSHAERRRLFELPRSSWADYDTALISAGGGVHPRTAKAVEITPQVAARLGLPSSSTRLTPAELIRAVLQAPVDLLWNGGIGTYVKAGTETHAQVGDRANDAIRVDGAQLKARVVGEGGNLGLTQLGRVEAALAGVRVNTDAIDNSAGVDCSDHEVNIKILLDRAVSSGALARAARDELLHEMTDEVGDLVLRDNYEQNVLLGNARRQAVNMLGVHRRFMAWLEEHGKLDRALEFLPDDETLDARAATGEGLTSPEFSVLVAYSKLTLTAQLEVTSLPDDPWVSRLMRQYFPVPLVERFGDRLPEHPLRRQIVTTVLVNEMVNRGGITFAFRAQEETSASAEQIARAYVVAREIFDLRGFIAAVEQLDGLLTTDYQARLYLGFRRLLDRAVRWLLQTRTEQIDVAAEITRFAPVVAELAPRLPDLVVGEQRDTMTQEIERLVSHGVPEALARQASGLLTRFMLLDIATIARATGEEPAEVAAVYLALTERLQAVPLLRRITTLPRRDRWQMQARASLRYDVYAAMESITTGVLRATAGVTGAGARIQDYENRNPTAFTRAGEMIEEVLRMPSADIAALSVVLRTLRAIARPVL</sequence>
<protein>
    <submittedName>
        <fullName evidence="6">NAD-glutamate dehydrogenase</fullName>
    </submittedName>
</protein>
<gene>
    <name evidence="6" type="ORF">ACIB24_06365</name>
</gene>
<dbReference type="PIRSF" id="PIRSF036761">
    <property type="entry name" value="GDH_Mll4104"/>
    <property type="match status" value="1"/>
</dbReference>
<evidence type="ECO:0000259" key="1">
    <source>
        <dbReference type="Pfam" id="PF05088"/>
    </source>
</evidence>
<dbReference type="SUPFAM" id="SSF53223">
    <property type="entry name" value="Aminoacid dehydrogenase-like, N-terminal domain"/>
    <property type="match status" value="1"/>
</dbReference>
<dbReference type="RefSeq" id="WP_398276912.1">
    <property type="nucleotide sequence ID" value="NZ_JBITLV010000002.1"/>
</dbReference>
<dbReference type="Pfam" id="PF21076">
    <property type="entry name" value="GDH_ACT2"/>
    <property type="match status" value="1"/>
</dbReference>
<dbReference type="EMBL" id="JBITLV010000002">
    <property type="protein sequence ID" value="MFI7586684.1"/>
    <property type="molecule type" value="Genomic_DNA"/>
</dbReference>
<feature type="domain" description="NAD-glutamate dehydrogenase ACT3" evidence="5">
    <location>
        <begin position="593"/>
        <end position="669"/>
    </location>
</feature>
<dbReference type="PANTHER" id="PTHR43403">
    <property type="entry name" value="NAD-SPECIFIC GLUTAMATE DEHYDROGENASE"/>
    <property type="match status" value="1"/>
</dbReference>
<dbReference type="InterPro" id="IPR028971">
    <property type="entry name" value="NAD-GDH_cat"/>
</dbReference>
<dbReference type="InterPro" id="IPR046346">
    <property type="entry name" value="Aminoacid_DH-like_N_sf"/>
</dbReference>
<dbReference type="InterPro" id="IPR049062">
    <property type="entry name" value="NAD_Glu_DH_ACT2"/>
</dbReference>
<dbReference type="InterPro" id="IPR049056">
    <property type="entry name" value="NAD_Glu_DH_HM3"/>
</dbReference>
<dbReference type="Pfam" id="PF21075">
    <property type="entry name" value="GDH_ACT1"/>
    <property type="match status" value="1"/>
</dbReference>
<dbReference type="Pfam" id="PF21078">
    <property type="entry name" value="GDH_HM3"/>
    <property type="match status" value="1"/>
</dbReference>
<evidence type="ECO:0000259" key="3">
    <source>
        <dbReference type="Pfam" id="PF21075"/>
    </source>
</evidence>
<dbReference type="Pfam" id="PF21074">
    <property type="entry name" value="GDH_C"/>
    <property type="match status" value="1"/>
</dbReference>
<dbReference type="InterPro" id="IPR049059">
    <property type="entry name" value="NAD_Glu_DH_HM1"/>
</dbReference>
<dbReference type="InterPro" id="IPR036291">
    <property type="entry name" value="NAD(P)-bd_dom_sf"/>
</dbReference>
<dbReference type="Pfam" id="PF21073">
    <property type="entry name" value="GDH_HM1"/>
    <property type="match status" value="1"/>
</dbReference>
<accession>A0ABW8AK01</accession>
<evidence type="ECO:0000313" key="7">
    <source>
        <dbReference type="Proteomes" id="UP001612915"/>
    </source>
</evidence>
<dbReference type="Pfam" id="PF05088">
    <property type="entry name" value="Bac_GDH_CD"/>
    <property type="match status" value="1"/>
</dbReference>
<dbReference type="Pfam" id="PF21077">
    <property type="entry name" value="GDH_ACT3"/>
    <property type="match status" value="1"/>
</dbReference>
<dbReference type="Pfam" id="PF21079">
    <property type="entry name" value="GDH_HM2"/>
    <property type="match status" value="1"/>
</dbReference>
<dbReference type="Gene3D" id="3.40.50.720">
    <property type="entry name" value="NAD(P)-binding Rossmann-like Domain"/>
    <property type="match status" value="1"/>
</dbReference>
<dbReference type="Proteomes" id="UP001612915">
    <property type="component" value="Unassembled WGS sequence"/>
</dbReference>
<organism evidence="6 7">
    <name type="scientific">Spongisporangium articulatum</name>
    <dbReference type="NCBI Taxonomy" id="3362603"/>
    <lineage>
        <taxon>Bacteria</taxon>
        <taxon>Bacillati</taxon>
        <taxon>Actinomycetota</taxon>
        <taxon>Actinomycetes</taxon>
        <taxon>Kineosporiales</taxon>
        <taxon>Kineosporiaceae</taxon>
        <taxon>Spongisporangium</taxon>
    </lineage>
</organism>
<dbReference type="PANTHER" id="PTHR43403:SF1">
    <property type="entry name" value="NAD-SPECIFIC GLUTAMATE DEHYDROGENASE"/>
    <property type="match status" value="1"/>
</dbReference>
<feature type="domain" description="NAD-glutamate dehydrogenase catalytic" evidence="1">
    <location>
        <begin position="783"/>
        <end position="1296"/>
    </location>
</feature>